<dbReference type="InterPro" id="IPR038656">
    <property type="entry name" value="Peptidase_G1_sf"/>
</dbReference>
<proteinExistence type="predicted"/>
<dbReference type="EMBL" id="JBBPEH010000007">
    <property type="protein sequence ID" value="KAK7536184.1"/>
    <property type="molecule type" value="Genomic_DNA"/>
</dbReference>
<evidence type="ECO:0000313" key="4">
    <source>
        <dbReference type="Proteomes" id="UP001360953"/>
    </source>
</evidence>
<dbReference type="InterPro" id="IPR000250">
    <property type="entry name" value="Peptidase_G1"/>
</dbReference>
<protein>
    <submittedName>
        <fullName evidence="3">Peptidase A4 family-domain-containing protein</fullName>
    </submittedName>
</protein>
<feature type="chain" id="PRO_5046893633" evidence="2">
    <location>
        <begin position="20"/>
        <end position="286"/>
    </location>
</feature>
<keyword evidence="2" id="KW-0732">Signal</keyword>
<dbReference type="GeneID" id="92031146"/>
<gene>
    <name evidence="3" type="ORF">J3D65DRAFT_603926</name>
</gene>
<name>A0ABR1LLV6_9PEZI</name>
<sequence length="286" mass="29212">MQFTAAFAAAVLSATTVLAAPQPMGHGLEARMAARRGANLNHLSQPIKKNGKTAQIAGVNATANAPTKTEVEYSSNWAGAVIEEPPSGTFTAVSGKFTVPTPGVPSGSSGAGEYAASAWVGIDGDTYGNAILQTGVDFYATSSGSYSFDAWYEWYPDYAYNFDGIDISVGDVITVTVESSSSSAGTAVVENETTGQRVSKSLTAPESSATLGGQNAEWIVEDFESNGSLVSFADFGSVTFTDATAETSSGGSYGPSDGSVIEIEQGSTVLTSVSVGSGEVTVSYTG</sequence>
<evidence type="ECO:0000256" key="1">
    <source>
        <dbReference type="SAM" id="MobiDB-lite"/>
    </source>
</evidence>
<dbReference type="PANTHER" id="PTHR37536">
    <property type="entry name" value="PUTATIVE (AFU_ORTHOLOGUE AFUA_3G02970)-RELATED"/>
    <property type="match status" value="1"/>
</dbReference>
<evidence type="ECO:0000256" key="2">
    <source>
        <dbReference type="SAM" id="SignalP"/>
    </source>
</evidence>
<feature type="compositionally biased region" description="Polar residues" evidence="1">
    <location>
        <begin position="191"/>
        <end position="209"/>
    </location>
</feature>
<dbReference type="Proteomes" id="UP001360953">
    <property type="component" value="Unassembled WGS sequence"/>
</dbReference>
<dbReference type="Gene3D" id="2.60.120.700">
    <property type="entry name" value="Peptidase G1"/>
    <property type="match status" value="1"/>
</dbReference>
<dbReference type="InterPro" id="IPR013320">
    <property type="entry name" value="ConA-like_dom_sf"/>
</dbReference>
<dbReference type="PANTHER" id="PTHR37536:SF1">
    <property type="entry name" value="ASPERGILLOPEPSIN, PUTAITVE (AFU_ORTHOLOGUE AFUA_7G01200)"/>
    <property type="match status" value="1"/>
</dbReference>
<dbReference type="PRINTS" id="PR00977">
    <property type="entry name" value="SCYTLDPTASE"/>
</dbReference>
<evidence type="ECO:0000313" key="3">
    <source>
        <dbReference type="EMBL" id="KAK7536184.1"/>
    </source>
</evidence>
<reference evidence="3 4" key="1">
    <citation type="submission" date="2024-04" db="EMBL/GenBank/DDBJ databases">
        <title>Phyllosticta paracitricarpa is synonymous to the EU quarantine fungus P. citricarpa based on phylogenomic analyses.</title>
        <authorList>
            <consortium name="Lawrence Berkeley National Laboratory"/>
            <person name="Van ingen-buijs V.A."/>
            <person name="Van westerhoven A.C."/>
            <person name="Haridas S."/>
            <person name="Skiadas P."/>
            <person name="Martin F."/>
            <person name="Groenewald J.Z."/>
            <person name="Crous P.W."/>
            <person name="Seidl M.F."/>
        </authorList>
    </citation>
    <scope>NUCLEOTIDE SEQUENCE [LARGE SCALE GENOMIC DNA]</scope>
    <source>
        <strain evidence="3 4">CPC 17464</strain>
    </source>
</reference>
<keyword evidence="4" id="KW-1185">Reference proteome</keyword>
<dbReference type="CDD" id="cd13426">
    <property type="entry name" value="Peptidase_G1"/>
    <property type="match status" value="1"/>
</dbReference>
<organism evidence="3 4">
    <name type="scientific">Phyllosticta citribraziliensis</name>
    <dbReference type="NCBI Taxonomy" id="989973"/>
    <lineage>
        <taxon>Eukaryota</taxon>
        <taxon>Fungi</taxon>
        <taxon>Dikarya</taxon>
        <taxon>Ascomycota</taxon>
        <taxon>Pezizomycotina</taxon>
        <taxon>Dothideomycetes</taxon>
        <taxon>Dothideomycetes incertae sedis</taxon>
        <taxon>Botryosphaeriales</taxon>
        <taxon>Phyllostictaceae</taxon>
        <taxon>Phyllosticta</taxon>
    </lineage>
</organism>
<feature type="signal peptide" evidence="2">
    <location>
        <begin position="1"/>
        <end position="19"/>
    </location>
</feature>
<accession>A0ABR1LLV6</accession>
<comment type="caution">
    <text evidence="3">The sequence shown here is derived from an EMBL/GenBank/DDBJ whole genome shotgun (WGS) entry which is preliminary data.</text>
</comment>
<dbReference type="RefSeq" id="XP_066654600.1">
    <property type="nucleotide sequence ID" value="XM_066798240.1"/>
</dbReference>
<dbReference type="Pfam" id="PF01828">
    <property type="entry name" value="Peptidase_A4"/>
    <property type="match status" value="1"/>
</dbReference>
<feature type="region of interest" description="Disordered" evidence="1">
    <location>
        <begin position="186"/>
        <end position="209"/>
    </location>
</feature>
<dbReference type="SUPFAM" id="SSF49899">
    <property type="entry name" value="Concanavalin A-like lectins/glucanases"/>
    <property type="match status" value="1"/>
</dbReference>